<keyword evidence="6" id="KW-1185">Reference proteome</keyword>
<dbReference type="eggNOG" id="COG0438">
    <property type="taxonomic scope" value="Bacteria"/>
</dbReference>
<accession>A0A069P823</accession>
<dbReference type="Proteomes" id="UP000027439">
    <property type="component" value="Unassembled WGS sequence"/>
</dbReference>
<comment type="caution">
    <text evidence="4">The sequence shown here is derived from an EMBL/GenBank/DDBJ whole genome shotgun (WGS) entry which is preliminary data.</text>
</comment>
<dbReference type="RefSeq" id="WP_075583082.1">
    <property type="nucleotide sequence ID" value="NZ_BMEG01000005.1"/>
</dbReference>
<dbReference type="Pfam" id="PF00534">
    <property type="entry name" value="Glycos_transf_1"/>
    <property type="match status" value="1"/>
</dbReference>
<dbReference type="SUPFAM" id="SSF53756">
    <property type="entry name" value="UDP-Glycosyltransferase/glycogen phosphorylase"/>
    <property type="match status" value="1"/>
</dbReference>
<dbReference type="OrthoDB" id="570545at2"/>
<gene>
    <name evidence="4" type="ORF">BG57_10255</name>
    <name evidence="3" type="ORF">GCM10010985_35310</name>
</gene>
<feature type="domain" description="Glycosyltransferase subfamily 4-like N-terminal" evidence="2">
    <location>
        <begin position="13"/>
        <end position="170"/>
    </location>
</feature>
<reference evidence="6" key="3">
    <citation type="journal article" date="2019" name="Int. J. Syst. Evol. Microbiol.">
        <title>The Global Catalogue of Microorganisms (GCM) 10K type strain sequencing project: providing services to taxonomists for standard genome sequencing and annotation.</title>
        <authorList>
            <consortium name="The Broad Institute Genomics Platform"/>
            <consortium name="The Broad Institute Genome Sequencing Center for Infectious Disease"/>
            <person name="Wu L."/>
            <person name="Ma J."/>
        </authorList>
    </citation>
    <scope>NUCLEOTIDE SEQUENCE [LARGE SCALE GENOMIC DNA]</scope>
    <source>
        <strain evidence="6">CGMCC 1.11013</strain>
    </source>
</reference>
<dbReference type="CDD" id="cd03820">
    <property type="entry name" value="GT4_AmsD-like"/>
    <property type="match status" value="1"/>
</dbReference>
<dbReference type="InterPro" id="IPR028098">
    <property type="entry name" value="Glyco_trans_4-like_N"/>
</dbReference>
<evidence type="ECO:0000313" key="6">
    <source>
        <dbReference type="Proteomes" id="UP000597138"/>
    </source>
</evidence>
<reference evidence="3" key="4">
    <citation type="submission" date="2024-05" db="EMBL/GenBank/DDBJ databases">
        <authorList>
            <person name="Sun Q."/>
            <person name="Zhou Y."/>
        </authorList>
    </citation>
    <scope>NUCLEOTIDE SEQUENCE</scope>
    <source>
        <strain evidence="3">CGMCC 1.11013</strain>
    </source>
</reference>
<evidence type="ECO:0000313" key="5">
    <source>
        <dbReference type="Proteomes" id="UP000027439"/>
    </source>
</evidence>
<organism evidence="4 5">
    <name type="scientific">Caballeronia grimmiae</name>
    <dbReference type="NCBI Taxonomy" id="1071679"/>
    <lineage>
        <taxon>Bacteria</taxon>
        <taxon>Pseudomonadati</taxon>
        <taxon>Pseudomonadota</taxon>
        <taxon>Betaproteobacteria</taxon>
        <taxon>Burkholderiales</taxon>
        <taxon>Burkholderiaceae</taxon>
        <taxon>Caballeronia</taxon>
    </lineage>
</organism>
<dbReference type="AlphaFoldDB" id="A0A069P823"/>
<feature type="domain" description="Glycosyl transferase family 1" evidence="1">
    <location>
        <begin position="186"/>
        <end position="342"/>
    </location>
</feature>
<reference evidence="4 5" key="2">
    <citation type="submission" date="2014-03" db="EMBL/GenBank/DDBJ databases">
        <title>Draft Genome Sequences of Four Burkholderia Strains.</title>
        <authorList>
            <person name="Liu X.Y."/>
            <person name="Li C.X."/>
            <person name="Xu J.H."/>
        </authorList>
    </citation>
    <scope>NUCLEOTIDE SEQUENCE [LARGE SCALE GENOMIC DNA]</scope>
    <source>
        <strain evidence="4 5">R27</strain>
    </source>
</reference>
<reference evidence="3" key="1">
    <citation type="journal article" date="2014" name="Int. J. Syst. Evol. Microbiol.">
        <title>Complete genome of a new Firmicutes species belonging to the dominant human colonic microbiota ('Ruminococcus bicirculans') reveals two chromosomes and a selective capacity to utilize plant glucans.</title>
        <authorList>
            <consortium name="NISC Comparative Sequencing Program"/>
            <person name="Wegmann U."/>
            <person name="Louis P."/>
            <person name="Goesmann A."/>
            <person name="Henrissat B."/>
            <person name="Duncan S.H."/>
            <person name="Flint H.J."/>
        </authorList>
    </citation>
    <scope>NUCLEOTIDE SEQUENCE</scope>
    <source>
        <strain evidence="3">CGMCC 1.11013</strain>
    </source>
</reference>
<keyword evidence="4" id="KW-0808">Transferase</keyword>
<dbReference type="GO" id="GO:0016757">
    <property type="term" value="F:glycosyltransferase activity"/>
    <property type="evidence" value="ECO:0007669"/>
    <property type="project" value="InterPro"/>
</dbReference>
<name>A0A069P823_9BURK</name>
<evidence type="ECO:0000259" key="2">
    <source>
        <dbReference type="Pfam" id="PF13579"/>
    </source>
</evidence>
<dbReference type="PANTHER" id="PTHR12526">
    <property type="entry name" value="GLYCOSYLTRANSFERASE"/>
    <property type="match status" value="1"/>
</dbReference>
<evidence type="ECO:0000259" key="1">
    <source>
        <dbReference type="Pfam" id="PF00534"/>
    </source>
</evidence>
<evidence type="ECO:0000313" key="4">
    <source>
        <dbReference type="EMBL" id="KDR36763.1"/>
    </source>
</evidence>
<dbReference type="PANTHER" id="PTHR12526:SF627">
    <property type="entry name" value="D-RHAMNOSYLTRANSFERASE WBPZ"/>
    <property type="match status" value="1"/>
</dbReference>
<dbReference type="EMBL" id="JFHE01000002">
    <property type="protein sequence ID" value="KDR36763.1"/>
    <property type="molecule type" value="Genomic_DNA"/>
</dbReference>
<proteinExistence type="predicted"/>
<sequence length="388" mass="42542">MNITLLVSSMGSGGAERVAATLVNAWSERGDTVTLIATYSRKRPCFYALSEKVRFIHLADRVRKSRGGVAGYIERQFALRTLIRESRADVVISFLYNVNVASVLATMGQRVPLILCEHNDPSADGRPAFWNFATRIAYPHADAVTVLTENVVEPFRAMVPGVRHMTVMPNPLPPELFSQPAPAASADGRMRLVSFGRLHPQKNYGLLIDAFASIAQRFPQWDLTIWGEGAERAALQAKIDQLGLEERVFMPGVTNEPWLEMRRAQAFAMSSRFEGFGLALAESMALGVPAVAVDCPSGPRDITRGGEDALLVPPHDRDALADALARLLGDEALRADLARKGAQSIRERYAVNAILRIWDDLFARVGACTGNAQQPAAIGMQNHQRQVL</sequence>
<dbReference type="Gene3D" id="3.40.50.2000">
    <property type="entry name" value="Glycogen Phosphorylase B"/>
    <property type="match status" value="2"/>
</dbReference>
<dbReference type="EMBL" id="BMEG01000005">
    <property type="protein sequence ID" value="GGD77737.1"/>
    <property type="molecule type" value="Genomic_DNA"/>
</dbReference>
<dbReference type="InterPro" id="IPR001296">
    <property type="entry name" value="Glyco_trans_1"/>
</dbReference>
<dbReference type="Pfam" id="PF13579">
    <property type="entry name" value="Glyco_trans_4_4"/>
    <property type="match status" value="1"/>
</dbReference>
<protein>
    <submittedName>
        <fullName evidence="4">Glycosyl transferase</fullName>
    </submittedName>
</protein>
<evidence type="ECO:0000313" key="3">
    <source>
        <dbReference type="EMBL" id="GGD77737.1"/>
    </source>
</evidence>
<dbReference type="Proteomes" id="UP000597138">
    <property type="component" value="Unassembled WGS sequence"/>
</dbReference>
<dbReference type="STRING" id="1071679.BG57_10255"/>